<accession>A0ABN8W3M8</accession>
<proteinExistence type="predicted"/>
<evidence type="ECO:0000256" key="1">
    <source>
        <dbReference type="SAM" id="SignalP"/>
    </source>
</evidence>
<feature type="chain" id="PRO_5046811512" evidence="1">
    <location>
        <begin position="27"/>
        <end position="125"/>
    </location>
</feature>
<protein>
    <submittedName>
        <fullName evidence="2">Uncharacterized protein</fullName>
    </submittedName>
</protein>
<reference evidence="2 3" key="1">
    <citation type="submission" date="2022-09" db="EMBL/GenBank/DDBJ databases">
        <authorList>
            <person name="Kop L."/>
        </authorList>
    </citation>
    <scope>NUCLEOTIDE SEQUENCE [LARGE SCALE GENOMIC DNA]</scope>
    <source>
        <strain evidence="2 3">347</strain>
    </source>
</reference>
<organism evidence="2 3">
    <name type="scientific">Nitrospina watsonii</name>
    <dbReference type="NCBI Taxonomy" id="1323948"/>
    <lineage>
        <taxon>Bacteria</taxon>
        <taxon>Pseudomonadati</taxon>
        <taxon>Nitrospinota/Tectimicrobiota group</taxon>
        <taxon>Nitrospinota</taxon>
        <taxon>Nitrospinia</taxon>
        <taxon>Nitrospinales</taxon>
        <taxon>Nitrospinaceae</taxon>
        <taxon>Nitrospina</taxon>
    </lineage>
</organism>
<sequence>MIPKRVSLILLAVCLMIGWTVGTASAAPPSEDMTTDAQILNPGSAGSCPNDFVVENPHNEAVELQLILGNEQIMQEKIEPNDAKAYGLQHRLAEAMMQGKNVNLDDWATVFNLGEKGSVNMFCLQ</sequence>
<dbReference type="RefSeq" id="WP_282012314.1">
    <property type="nucleotide sequence ID" value="NZ_OX336137.1"/>
</dbReference>
<evidence type="ECO:0000313" key="3">
    <source>
        <dbReference type="Proteomes" id="UP001157733"/>
    </source>
</evidence>
<evidence type="ECO:0000313" key="2">
    <source>
        <dbReference type="EMBL" id="CAI2719484.1"/>
    </source>
</evidence>
<keyword evidence="3" id="KW-1185">Reference proteome</keyword>
<dbReference type="Proteomes" id="UP001157733">
    <property type="component" value="Chromosome"/>
</dbReference>
<dbReference type="EMBL" id="OX336137">
    <property type="protein sequence ID" value="CAI2719484.1"/>
    <property type="molecule type" value="Genomic_DNA"/>
</dbReference>
<name>A0ABN8W3M8_9BACT</name>
<gene>
    <name evidence="2" type="ORF">NSPWAT_2628</name>
</gene>
<feature type="signal peptide" evidence="1">
    <location>
        <begin position="1"/>
        <end position="26"/>
    </location>
</feature>
<keyword evidence="1" id="KW-0732">Signal</keyword>